<dbReference type="AlphaFoldDB" id="A0A843VIT8"/>
<dbReference type="EMBL" id="NMUH01001744">
    <property type="protein sequence ID" value="MQL95036.1"/>
    <property type="molecule type" value="Genomic_DNA"/>
</dbReference>
<feature type="non-terminal residue" evidence="1">
    <location>
        <position position="209"/>
    </location>
</feature>
<sequence>GAPQRRPPVAPGGVHHRWVSPGGAHHLGRWCAPLARTRPARAGVSARAVRTRAYSSRAQCAGCAQRTACVRPGSGGAHQPLSLGGVHHRTVEPARASSTATGGGVHHRWYAFPVVYTTGQWGPLGLLPLVLFTTGGMHFRWYIPPDSGVRLGFFHRWYAFSVVYTAGQRGPLGLLPPVVYSTSGAFCGPVVYTTGLSHRWSFFSIFSYK</sequence>
<dbReference type="Proteomes" id="UP000652761">
    <property type="component" value="Unassembled WGS sequence"/>
</dbReference>
<accession>A0A843VIT8</accession>
<comment type="caution">
    <text evidence="1">The sequence shown here is derived from an EMBL/GenBank/DDBJ whole genome shotgun (WGS) entry which is preliminary data.</text>
</comment>
<keyword evidence="2" id="KW-1185">Reference proteome</keyword>
<evidence type="ECO:0000313" key="2">
    <source>
        <dbReference type="Proteomes" id="UP000652761"/>
    </source>
</evidence>
<gene>
    <name evidence="1" type="ORF">Taro_027699</name>
</gene>
<feature type="non-terminal residue" evidence="1">
    <location>
        <position position="1"/>
    </location>
</feature>
<protein>
    <submittedName>
        <fullName evidence="1">Uncharacterized protein</fullName>
    </submittedName>
</protein>
<proteinExistence type="predicted"/>
<name>A0A843VIT8_COLES</name>
<organism evidence="1 2">
    <name type="scientific">Colocasia esculenta</name>
    <name type="common">Wild taro</name>
    <name type="synonym">Arum esculentum</name>
    <dbReference type="NCBI Taxonomy" id="4460"/>
    <lineage>
        <taxon>Eukaryota</taxon>
        <taxon>Viridiplantae</taxon>
        <taxon>Streptophyta</taxon>
        <taxon>Embryophyta</taxon>
        <taxon>Tracheophyta</taxon>
        <taxon>Spermatophyta</taxon>
        <taxon>Magnoliopsida</taxon>
        <taxon>Liliopsida</taxon>
        <taxon>Araceae</taxon>
        <taxon>Aroideae</taxon>
        <taxon>Colocasieae</taxon>
        <taxon>Colocasia</taxon>
    </lineage>
</organism>
<reference evidence="1" key="1">
    <citation type="submission" date="2017-07" db="EMBL/GenBank/DDBJ databases">
        <title>Taro Niue Genome Assembly and Annotation.</title>
        <authorList>
            <person name="Atibalentja N."/>
            <person name="Keating K."/>
            <person name="Fields C.J."/>
        </authorList>
    </citation>
    <scope>NUCLEOTIDE SEQUENCE</scope>
    <source>
        <strain evidence="1">Niue_2</strain>
        <tissue evidence="1">Leaf</tissue>
    </source>
</reference>
<evidence type="ECO:0000313" key="1">
    <source>
        <dbReference type="EMBL" id="MQL95036.1"/>
    </source>
</evidence>